<keyword evidence="2" id="KW-1185">Reference proteome</keyword>
<dbReference type="Proteomes" id="UP000765509">
    <property type="component" value="Unassembled WGS sequence"/>
</dbReference>
<sequence>MSSSWDITVPLTATSHRCAMGVSHVIQVKFIKHTLSEKVLEDSGASIHLTGASVFASNSGTITPFTILLADPGSSIEISQTVKLDLPVPGGKLLITYVPFTPCVTGTIVSVGKLFHTGMIPVYKGGNLFFYLPT</sequence>
<name>A0A9Q3FDH2_9BASI</name>
<reference evidence="1" key="1">
    <citation type="submission" date="2021-03" db="EMBL/GenBank/DDBJ databases">
        <title>Draft genome sequence of rust myrtle Austropuccinia psidii MF-1, a brazilian biotype.</title>
        <authorList>
            <person name="Quecine M.C."/>
            <person name="Pachon D.M.R."/>
            <person name="Bonatelli M.L."/>
            <person name="Correr F.H."/>
            <person name="Franceschini L.M."/>
            <person name="Leite T.F."/>
            <person name="Margarido G.R.A."/>
            <person name="Almeida C.A."/>
            <person name="Ferrarezi J.A."/>
            <person name="Labate C.A."/>
        </authorList>
    </citation>
    <scope>NUCLEOTIDE SEQUENCE</scope>
    <source>
        <strain evidence="1">MF-1</strain>
    </source>
</reference>
<evidence type="ECO:0000313" key="2">
    <source>
        <dbReference type="Proteomes" id="UP000765509"/>
    </source>
</evidence>
<gene>
    <name evidence="1" type="ORF">O181_075678</name>
</gene>
<comment type="caution">
    <text evidence="1">The sequence shown here is derived from an EMBL/GenBank/DDBJ whole genome shotgun (WGS) entry which is preliminary data.</text>
</comment>
<proteinExistence type="predicted"/>
<accession>A0A9Q3FDH2</accession>
<dbReference type="AlphaFoldDB" id="A0A9Q3FDH2"/>
<organism evidence="1 2">
    <name type="scientific">Austropuccinia psidii MF-1</name>
    <dbReference type="NCBI Taxonomy" id="1389203"/>
    <lineage>
        <taxon>Eukaryota</taxon>
        <taxon>Fungi</taxon>
        <taxon>Dikarya</taxon>
        <taxon>Basidiomycota</taxon>
        <taxon>Pucciniomycotina</taxon>
        <taxon>Pucciniomycetes</taxon>
        <taxon>Pucciniales</taxon>
        <taxon>Sphaerophragmiaceae</taxon>
        <taxon>Austropuccinia</taxon>
    </lineage>
</organism>
<protein>
    <submittedName>
        <fullName evidence="1">Uncharacterized protein</fullName>
    </submittedName>
</protein>
<dbReference type="EMBL" id="AVOT02040727">
    <property type="protein sequence ID" value="MBW0535963.1"/>
    <property type="molecule type" value="Genomic_DNA"/>
</dbReference>
<evidence type="ECO:0000313" key="1">
    <source>
        <dbReference type="EMBL" id="MBW0535963.1"/>
    </source>
</evidence>